<dbReference type="InterPro" id="IPR010907">
    <property type="entry name" value="Ca-mediated_lectin"/>
</dbReference>
<organism evidence="2 3">
    <name type="scientific">Hirsutella rhossiliensis</name>
    <dbReference type="NCBI Taxonomy" id="111463"/>
    <lineage>
        <taxon>Eukaryota</taxon>
        <taxon>Fungi</taxon>
        <taxon>Dikarya</taxon>
        <taxon>Ascomycota</taxon>
        <taxon>Pezizomycotina</taxon>
        <taxon>Sordariomycetes</taxon>
        <taxon>Hypocreomycetidae</taxon>
        <taxon>Hypocreales</taxon>
        <taxon>Ophiocordycipitaceae</taxon>
        <taxon>Hirsutella</taxon>
    </lineage>
</organism>
<comment type="caution">
    <text evidence="2">The sequence shown here is derived from an EMBL/GenBank/DDBJ whole genome shotgun (WGS) entry which is preliminary data.</text>
</comment>
<dbReference type="GeneID" id="68357255"/>
<dbReference type="Pfam" id="PF07472">
    <property type="entry name" value="PA-IIL"/>
    <property type="match status" value="1"/>
</dbReference>
<reference evidence="2" key="1">
    <citation type="submission" date="2021-09" db="EMBL/GenBank/DDBJ databases">
        <title>A high-quality genome of the endoparasitic fungus Hirsutella rhossiliensis with a comparison of Hirsutella genomes reveals transposable elements contributing to genome size variation.</title>
        <authorList>
            <person name="Lin R."/>
            <person name="Jiao Y."/>
            <person name="Sun X."/>
            <person name="Ling J."/>
            <person name="Xie B."/>
            <person name="Cheng X."/>
        </authorList>
    </citation>
    <scope>NUCLEOTIDE SEQUENCE</scope>
    <source>
        <strain evidence="2">HR02</strain>
    </source>
</reference>
<gene>
    <name evidence="2" type="ORF">HRG_08126</name>
</gene>
<dbReference type="InterPro" id="IPR036684">
    <property type="entry name" value="Ca_lectin_sf"/>
</dbReference>
<dbReference type="Gene3D" id="2.60.120.400">
    <property type="entry name" value="Calcium-mediated lectin"/>
    <property type="match status" value="1"/>
</dbReference>
<protein>
    <recommendedName>
        <fullName evidence="1">Calcium-mediated lectin domain-containing protein</fullName>
    </recommendedName>
</protein>
<dbReference type="EMBL" id="JAIZPD010000009">
    <property type="protein sequence ID" value="KAH0960973.1"/>
    <property type="molecule type" value="Genomic_DNA"/>
</dbReference>
<feature type="domain" description="Calcium-mediated lectin" evidence="1">
    <location>
        <begin position="28"/>
        <end position="120"/>
    </location>
</feature>
<name>A0A9P8MRL9_9HYPO</name>
<dbReference type="Proteomes" id="UP000824596">
    <property type="component" value="Unassembled WGS sequence"/>
</dbReference>
<proteinExistence type="predicted"/>
<evidence type="ECO:0000313" key="2">
    <source>
        <dbReference type="EMBL" id="KAH0960973.1"/>
    </source>
</evidence>
<dbReference type="OrthoDB" id="4936692at2759"/>
<evidence type="ECO:0000313" key="3">
    <source>
        <dbReference type="Proteomes" id="UP000824596"/>
    </source>
</evidence>
<sequence>MSEQTYVNVTGNKAEISFGEKWTGLNLRIKTNSKVVQRVEVKAGEESFEATGSGEGNNMILQRKFDSLQKAVATFTYESDGSFKPSKLRSGGPYDIGTYRLLVVVAENGDDADFNDIVFEFSGHGQK</sequence>
<dbReference type="AlphaFoldDB" id="A0A9P8MRL9"/>
<dbReference type="RefSeq" id="XP_044718486.1">
    <property type="nucleotide sequence ID" value="XM_044866597.1"/>
</dbReference>
<keyword evidence="3" id="KW-1185">Reference proteome</keyword>
<accession>A0A9P8MRL9</accession>
<evidence type="ECO:0000259" key="1">
    <source>
        <dbReference type="Pfam" id="PF07472"/>
    </source>
</evidence>